<evidence type="ECO:0000313" key="2">
    <source>
        <dbReference type="EMBL" id="KAG2232965.1"/>
    </source>
</evidence>
<dbReference type="Pfam" id="PF12937">
    <property type="entry name" value="F-box-like"/>
    <property type="match status" value="1"/>
</dbReference>
<feature type="domain" description="F-box" evidence="1">
    <location>
        <begin position="5"/>
        <end position="46"/>
    </location>
</feature>
<organism evidence="2 3">
    <name type="scientific">Thamnidium elegans</name>
    <dbReference type="NCBI Taxonomy" id="101142"/>
    <lineage>
        <taxon>Eukaryota</taxon>
        <taxon>Fungi</taxon>
        <taxon>Fungi incertae sedis</taxon>
        <taxon>Mucoromycota</taxon>
        <taxon>Mucoromycotina</taxon>
        <taxon>Mucoromycetes</taxon>
        <taxon>Mucorales</taxon>
        <taxon>Mucorineae</taxon>
        <taxon>Mucoraceae</taxon>
        <taxon>Thamnidium</taxon>
    </lineage>
</organism>
<dbReference type="Gene3D" id="3.80.10.10">
    <property type="entry name" value="Ribonuclease Inhibitor"/>
    <property type="match status" value="1"/>
</dbReference>
<keyword evidence="3" id="KW-1185">Reference proteome</keyword>
<name>A0A8H7SQZ8_9FUNG</name>
<comment type="caution">
    <text evidence="2">The sequence shown here is derived from an EMBL/GenBank/DDBJ whole genome shotgun (WGS) entry which is preliminary data.</text>
</comment>
<protein>
    <recommendedName>
        <fullName evidence="1">F-box domain-containing protein</fullName>
    </recommendedName>
</protein>
<sequence length="583" mass="68394">MSLLLPSELLELIASYLSNQQQYKCLFVCNNWYGPFRRSLYKDIYINTRHQFKLLLPQLNNQGSLVRTLSFRKSKNRVGVTSNELDQLGLVCPYLEVLDFDQALWNYIHTCNLDQFTYVHRLPPFTLVNSIPNRLERLDQLSLHGAIVSDLFQQLNIMTILKNTPLLSYLSLNSQQRKSHAIYISISEMNSIHNFCPLLKQLILLGSFKLMHAHNITQQMQVPKKSSFMSRFSLNALLAPHWIYYFAYKYPHLQQIDFELMNDTKSIAIMPKKEIQKLFSVLLDHCPNLCKIELDSQSAKIYMTSDFFDTADKHGLKEIKMKGLPYCLVSRQDDFFDLLVNRGRRWISGLGTEVIESDLHIRRILQPLAKIHMLTELVLCCGHPYFDCELDLVLDHCPNLLQLTIRSAHVTLSDSNYLHHHHQQQQHSLRSLSFSTVSFSSAVFDYLAIRCDLLTKLVCYECDQKQGNVIRMHMPQNTFETVIINGIRMGSFDQPNSRIISITQDQKSRWYHVYHRNNTCSPKIRRLNHRKTKLAQHYYYQQQQQPLLLKKQVWQQDLSLGCISIQCKSIKHWEFIYDTTYEF</sequence>
<gene>
    <name evidence="2" type="ORF">INT48_008058</name>
</gene>
<dbReference type="InterPro" id="IPR001810">
    <property type="entry name" value="F-box_dom"/>
</dbReference>
<dbReference type="AlphaFoldDB" id="A0A8H7SQZ8"/>
<accession>A0A8H7SQZ8</accession>
<evidence type="ECO:0000259" key="1">
    <source>
        <dbReference type="Pfam" id="PF12937"/>
    </source>
</evidence>
<dbReference type="InterPro" id="IPR032675">
    <property type="entry name" value="LRR_dom_sf"/>
</dbReference>
<evidence type="ECO:0000313" key="3">
    <source>
        <dbReference type="Proteomes" id="UP000613177"/>
    </source>
</evidence>
<proteinExistence type="predicted"/>
<dbReference type="EMBL" id="JAEPRE010000094">
    <property type="protein sequence ID" value="KAG2232965.1"/>
    <property type="molecule type" value="Genomic_DNA"/>
</dbReference>
<reference evidence="2" key="1">
    <citation type="submission" date="2021-01" db="EMBL/GenBank/DDBJ databases">
        <title>Metabolic potential, ecology and presence of endohyphal bacteria is reflected in genomic diversity of Mucoromycotina.</title>
        <authorList>
            <person name="Muszewska A."/>
            <person name="Okrasinska A."/>
            <person name="Steczkiewicz K."/>
            <person name="Drgas O."/>
            <person name="Orlowska M."/>
            <person name="Perlinska-Lenart U."/>
            <person name="Aleksandrzak-Piekarczyk T."/>
            <person name="Szatraj K."/>
            <person name="Zielenkiewicz U."/>
            <person name="Pilsyk S."/>
            <person name="Malc E."/>
            <person name="Mieczkowski P."/>
            <person name="Kruszewska J.S."/>
            <person name="Biernat P."/>
            <person name="Pawlowska J."/>
        </authorList>
    </citation>
    <scope>NUCLEOTIDE SEQUENCE</scope>
    <source>
        <strain evidence="2">WA0000018081</strain>
    </source>
</reference>
<dbReference type="Proteomes" id="UP000613177">
    <property type="component" value="Unassembled WGS sequence"/>
</dbReference>